<evidence type="ECO:0000259" key="10">
    <source>
        <dbReference type="PROSITE" id="PS51307"/>
    </source>
</evidence>
<keyword evidence="5 7" id="KW-0009">Actin-binding</keyword>
<keyword evidence="4" id="KW-0493">Microtubule</keyword>
<feature type="compositionally biased region" description="Basic and acidic residues" evidence="8">
    <location>
        <begin position="1021"/>
        <end position="1032"/>
    </location>
</feature>
<feature type="compositionally biased region" description="Basic and acidic residues" evidence="8">
    <location>
        <begin position="329"/>
        <end position="352"/>
    </location>
</feature>
<feature type="compositionally biased region" description="Basic and acidic residues" evidence="8">
    <location>
        <begin position="1218"/>
        <end position="1230"/>
    </location>
</feature>
<feature type="domain" description="ASD1" evidence="9">
    <location>
        <begin position="603"/>
        <end position="732"/>
    </location>
</feature>
<evidence type="ECO:0000256" key="7">
    <source>
        <dbReference type="PROSITE-ProRule" id="PRU00637"/>
    </source>
</evidence>
<feature type="compositionally biased region" description="Polar residues" evidence="8">
    <location>
        <begin position="359"/>
        <end position="369"/>
    </location>
</feature>
<feature type="region of interest" description="Disordered" evidence="8">
    <location>
        <begin position="283"/>
        <end position="370"/>
    </location>
</feature>
<dbReference type="PANTHER" id="PTHR15012:SF37">
    <property type="entry name" value="PROTEIN SHROOM1"/>
    <property type="match status" value="1"/>
</dbReference>
<feature type="domain" description="ASD2" evidence="10">
    <location>
        <begin position="1257"/>
        <end position="1527"/>
    </location>
</feature>
<evidence type="ECO:0000256" key="5">
    <source>
        <dbReference type="ARBA" id="ARBA00023203"/>
    </source>
</evidence>
<dbReference type="Pfam" id="PF08687">
    <property type="entry name" value="ASD2"/>
    <property type="match status" value="1"/>
</dbReference>
<dbReference type="PROSITE" id="PS51307">
    <property type="entry name" value="ASD2"/>
    <property type="match status" value="1"/>
</dbReference>
<comment type="caution">
    <text evidence="11">The sequence shown here is derived from an EMBL/GenBank/DDBJ whole genome shotgun (WGS) entry which is preliminary data.</text>
</comment>
<feature type="region of interest" description="Disordered" evidence="8">
    <location>
        <begin position="875"/>
        <end position="1256"/>
    </location>
</feature>
<feature type="compositionally biased region" description="Polar residues" evidence="8">
    <location>
        <begin position="119"/>
        <end position="131"/>
    </location>
</feature>
<dbReference type="GO" id="GO:0005874">
    <property type="term" value="C:microtubule"/>
    <property type="evidence" value="ECO:0007669"/>
    <property type="project" value="UniProtKB-KW"/>
</dbReference>
<feature type="region of interest" description="Disordered" evidence="8">
    <location>
        <begin position="1303"/>
        <end position="1346"/>
    </location>
</feature>
<evidence type="ECO:0000256" key="4">
    <source>
        <dbReference type="ARBA" id="ARBA00022701"/>
    </source>
</evidence>
<dbReference type="PANTHER" id="PTHR15012">
    <property type="entry name" value="APICAL PROTEIN/SHROOM-RELATED"/>
    <property type="match status" value="1"/>
</dbReference>
<evidence type="ECO:0000256" key="3">
    <source>
        <dbReference type="ARBA" id="ARBA00022490"/>
    </source>
</evidence>
<dbReference type="EMBL" id="JAGEUA010000003">
    <property type="protein sequence ID" value="KAL0994748.1"/>
    <property type="molecule type" value="Genomic_DNA"/>
</dbReference>
<sequence>MDSYNFHFERMSNLDLHPLSLPVSRLSPAKSTSSIDQFTHHHGKGDSAYSSFSGGSSAPDYTSTFFPDDFQHHSLHYADLKYVKAIYHPNVVDSDSRSMDELYRSVEAISNQYRHHRNSSIGSPGTGQYSNQKKKMPPPPPPPPPPPTRMDSFTAARNLENCRTERASEVINPDLVYGRRASQTYRPVNRLHSTEEIHQHRTSGDALSPSPSQTRQNERRPDEQGVGHSVGQHKRVHPAHMPLMLEPPRSTSPWHVAQSMVNSSIQHKGQFYFVTGICNSPKSSLKHASVCGSDVGSENPGPQETSQHTVDDQFRKTQHKHLNTQDTTATDKREFYTKSQDGKSRSQDDEKPTHRRISYGTSHVSNQDSHSFDALEQMQQIQGREIGRHHSPNHHIFYCGPEDDGSPSSKSQVSHFPVLSKSSDQLDQLCSNQGNPGADWEMGMAFFGKDQVQEIAPGETKRKPLFKQDSAPQLGAMSVSTVPPLASMEQATSNKRDEQARGGGRQLLGDLANEKINKETTPLLYHLTGANREVLGLFKPKKGIELGVKGEETGLCAAPKECPGSCGNTTPLAERSKEESVEDVSHPFNILDNSFKKYYKEKLKDAQSMVLRETSFKRKDLQLSWPHRVRPKPGLRPTILHTVSTSQDSENSADPLTLSTTSSEKPHADIVMQTTKEGVEKGGIVGREGEKQNGRPVNVAQPQVARVGGRRRLTPEQKKMCYSEPEKLNRLGDTPSTHAACHSLGNEREGLLELSNEEGGLGEQGLVAARRKMFETRGRAMSASSLSKTSLKHLQHKALVAYMERKMGHKVAEPQQPAPPASRSPSQRNSTAGRTFDWALRSANKASLKKKPHRPHSAGRILDSTSSSIRYAQFSSSLNQTRGPCNQAAWRESPSPSQVKSASAESLLDQPEPPVVSRIRSTSTPHSLLGLNYMNDPSPANSTDNSSFQTEGPVDEASTVARRGQAVSIPEGLPARVAAQRGKSLEELGVPQDSQSPVLSKSSKKKLLQKQDSAPQLGNQEESREMTKRTRESSAPVSPKSSTTSWVRLRSDGSPGSYDFGPLVKDEVNNSMCSESFPPPPDVQEPRERDAESTSISPTTPIRPWFADDGRTGSGPSRVRSTHPAHHSVEREESVDDPSETPPPEFSQEVSLSCGVTTDPSLWHSSVESGNRDEDEAPVLSNDLTEAETSPPGPVPASSEHPPTSAATTPDPDSCQGEEDKHPQNEKGPEEEGGSLNPIGETESPERTSSAKKPKWEEMVEEVVAADKSLARVLYPLTNRKTALMLMEQLLSEDNLLMEEHYKKKQEDRESSTTPHPTDRSETVEVPPNCPADEETQHQPDPSLSTMAVSEKKRLLVACVEERLRSLEEPRGALQAELQENGLRGEAMEALVRERCTAVELERYGLFIGDLERVVSLLLCLSARLARVQNALTTVDQHTDAEEKDSLDNRHKLLCKQRDDAKDLKDNLDRRERMVSNFLSRCLTAEQLQDYRRFVQTKASLLIRMKDLDERQRLGEEQLESLLNTLPS</sequence>
<comment type="subcellular location">
    <subcellularLocation>
        <location evidence="1">Cytoplasm</location>
        <location evidence="1">Cytoskeleton</location>
    </subcellularLocation>
</comment>
<feature type="compositionally biased region" description="Polar residues" evidence="8">
    <location>
        <begin position="938"/>
        <end position="950"/>
    </location>
</feature>
<evidence type="ECO:0000256" key="1">
    <source>
        <dbReference type="ARBA" id="ARBA00004245"/>
    </source>
</evidence>
<evidence type="ECO:0000256" key="8">
    <source>
        <dbReference type="SAM" id="MobiDB-lite"/>
    </source>
</evidence>
<dbReference type="InterPro" id="IPR027685">
    <property type="entry name" value="Shroom_fam"/>
</dbReference>
<dbReference type="Proteomes" id="UP001557470">
    <property type="component" value="Unassembled WGS sequence"/>
</dbReference>
<dbReference type="Pfam" id="PF08688">
    <property type="entry name" value="ASD1"/>
    <property type="match status" value="1"/>
</dbReference>
<comment type="similarity">
    <text evidence="2">Belongs to the shroom family.</text>
</comment>
<keyword evidence="12" id="KW-1185">Reference proteome</keyword>
<dbReference type="Gene3D" id="6.10.250.3120">
    <property type="match status" value="1"/>
</dbReference>
<feature type="compositionally biased region" description="Basic and acidic residues" evidence="8">
    <location>
        <begin position="216"/>
        <end position="225"/>
    </location>
</feature>
<feature type="compositionally biased region" description="Polar residues" evidence="8">
    <location>
        <begin position="875"/>
        <end position="884"/>
    </location>
</feature>
<feature type="compositionally biased region" description="Polar residues" evidence="8">
    <location>
        <begin position="894"/>
        <end position="904"/>
    </location>
</feature>
<feature type="region of interest" description="Disordered" evidence="8">
    <location>
        <begin position="845"/>
        <end position="864"/>
    </location>
</feature>
<dbReference type="PROSITE" id="PS51306">
    <property type="entry name" value="ASD1"/>
    <property type="match status" value="1"/>
</dbReference>
<accession>A0ABD0X679</accession>
<dbReference type="InterPro" id="IPR014799">
    <property type="entry name" value="ASD2_dom"/>
</dbReference>
<evidence type="ECO:0000256" key="2">
    <source>
        <dbReference type="ARBA" id="ARBA00006469"/>
    </source>
</evidence>
<evidence type="ECO:0000313" key="11">
    <source>
        <dbReference type="EMBL" id="KAL0994748.1"/>
    </source>
</evidence>
<name>A0ABD0X679_UMBPY</name>
<evidence type="ECO:0000259" key="9">
    <source>
        <dbReference type="PROSITE" id="PS51306"/>
    </source>
</evidence>
<dbReference type="InterPro" id="IPR014800">
    <property type="entry name" value="ASD1_dom"/>
</dbReference>
<keyword evidence="3" id="KW-0963">Cytoplasm</keyword>
<feature type="region of interest" description="Disordered" evidence="8">
    <location>
        <begin position="390"/>
        <end position="414"/>
    </location>
</feature>
<feature type="region of interest" description="Disordered" evidence="8">
    <location>
        <begin position="32"/>
        <end position="53"/>
    </location>
</feature>
<keyword evidence="6" id="KW-0206">Cytoskeleton</keyword>
<feature type="compositionally biased region" description="Polar residues" evidence="8">
    <location>
        <begin position="1033"/>
        <end position="1046"/>
    </location>
</feature>
<feature type="region of interest" description="Disordered" evidence="8">
    <location>
        <begin position="643"/>
        <end position="669"/>
    </location>
</feature>
<evidence type="ECO:0000256" key="6">
    <source>
        <dbReference type="ARBA" id="ARBA00023212"/>
    </source>
</evidence>
<feature type="compositionally biased region" description="Polar residues" evidence="8">
    <location>
        <begin position="643"/>
        <end position="663"/>
    </location>
</feature>
<feature type="region of interest" description="Disordered" evidence="8">
    <location>
        <begin position="197"/>
        <end position="234"/>
    </location>
</feature>
<feature type="compositionally biased region" description="Pro residues" evidence="8">
    <location>
        <begin position="137"/>
        <end position="148"/>
    </location>
</feature>
<reference evidence="11 12" key="1">
    <citation type="submission" date="2024-06" db="EMBL/GenBank/DDBJ databases">
        <authorList>
            <person name="Pan Q."/>
            <person name="Wen M."/>
            <person name="Jouanno E."/>
            <person name="Zahm M."/>
            <person name="Klopp C."/>
            <person name="Cabau C."/>
            <person name="Louis A."/>
            <person name="Berthelot C."/>
            <person name="Parey E."/>
            <person name="Roest Crollius H."/>
            <person name="Montfort J."/>
            <person name="Robinson-Rechavi M."/>
            <person name="Bouchez O."/>
            <person name="Lampietro C."/>
            <person name="Lopez Roques C."/>
            <person name="Donnadieu C."/>
            <person name="Postlethwait J."/>
            <person name="Bobe J."/>
            <person name="Verreycken H."/>
            <person name="Guiguen Y."/>
        </authorList>
    </citation>
    <scope>NUCLEOTIDE SEQUENCE [LARGE SCALE GENOMIC DNA]</scope>
    <source>
        <strain evidence="11">Up_M1</strain>
        <tissue evidence="11">Testis</tissue>
    </source>
</reference>
<evidence type="ECO:0008006" key="13">
    <source>
        <dbReference type="Google" id="ProtNLM"/>
    </source>
</evidence>
<gene>
    <name evidence="11" type="ORF">UPYG_G00126640</name>
</gene>
<feature type="region of interest" description="Disordered" evidence="8">
    <location>
        <begin position="808"/>
        <end position="836"/>
    </location>
</feature>
<organism evidence="11 12">
    <name type="scientific">Umbra pygmaea</name>
    <name type="common">Eastern mudminnow</name>
    <dbReference type="NCBI Taxonomy" id="75934"/>
    <lineage>
        <taxon>Eukaryota</taxon>
        <taxon>Metazoa</taxon>
        <taxon>Chordata</taxon>
        <taxon>Craniata</taxon>
        <taxon>Vertebrata</taxon>
        <taxon>Euteleostomi</taxon>
        <taxon>Actinopterygii</taxon>
        <taxon>Neopterygii</taxon>
        <taxon>Teleostei</taxon>
        <taxon>Protacanthopterygii</taxon>
        <taxon>Esociformes</taxon>
        <taxon>Umbridae</taxon>
        <taxon>Umbra</taxon>
    </lineage>
</organism>
<feature type="compositionally biased region" description="Basic and acidic residues" evidence="8">
    <location>
        <begin position="1303"/>
        <end position="1323"/>
    </location>
</feature>
<protein>
    <recommendedName>
        <fullName evidence="13">Shroom</fullName>
    </recommendedName>
</protein>
<feature type="compositionally biased region" description="Low complexity" evidence="8">
    <location>
        <begin position="1202"/>
        <end position="1214"/>
    </location>
</feature>
<evidence type="ECO:0000313" key="12">
    <source>
        <dbReference type="Proteomes" id="UP001557470"/>
    </source>
</evidence>
<feature type="compositionally biased region" description="Basic residues" evidence="8">
    <location>
        <begin position="847"/>
        <end position="857"/>
    </location>
</feature>
<proteinExistence type="inferred from homology"/>
<feature type="compositionally biased region" description="Polar residues" evidence="8">
    <location>
        <begin position="1148"/>
        <end position="1169"/>
    </location>
</feature>
<feature type="region of interest" description="Disordered" evidence="8">
    <location>
        <begin position="110"/>
        <end position="152"/>
    </location>
</feature>
<dbReference type="GO" id="GO:0003779">
    <property type="term" value="F:actin binding"/>
    <property type="evidence" value="ECO:0007669"/>
    <property type="project" value="UniProtKB-UniRule"/>
</dbReference>